<comment type="subcellular location">
    <subcellularLocation>
        <location evidence="1">Nucleus</location>
    </subcellularLocation>
</comment>
<evidence type="ECO:0000259" key="7">
    <source>
        <dbReference type="PROSITE" id="PS50066"/>
    </source>
</evidence>
<name>B2ZX82_CRYJA</name>
<organism evidence="9">
    <name type="scientific">Cryptomeria japonica</name>
    <name type="common">Japanese cedar</name>
    <name type="synonym">Cupressus japonica</name>
    <dbReference type="NCBI Taxonomy" id="3369"/>
    <lineage>
        <taxon>Eukaryota</taxon>
        <taxon>Viridiplantae</taxon>
        <taxon>Streptophyta</taxon>
        <taxon>Embryophyta</taxon>
        <taxon>Tracheophyta</taxon>
        <taxon>Spermatophyta</taxon>
        <taxon>Pinopsida</taxon>
        <taxon>Pinidae</taxon>
        <taxon>Conifers II</taxon>
        <taxon>Cupressales</taxon>
        <taxon>Cupressaceae</taxon>
        <taxon>Cryptomeria</taxon>
    </lineage>
</organism>
<feature type="domain" description="K-box" evidence="8">
    <location>
        <begin position="82"/>
        <end position="175"/>
    </location>
</feature>
<dbReference type="GO" id="GO:0005634">
    <property type="term" value="C:nucleus"/>
    <property type="evidence" value="ECO:0007669"/>
    <property type="project" value="UniProtKB-SubCell"/>
</dbReference>
<dbReference type="PRINTS" id="PR00404">
    <property type="entry name" value="MADSDOMAIN"/>
</dbReference>
<sequence length="215" mass="24538">LGRGKIEIKKIENSTNRQVTFSKRRGGLIKKAQELSILCSAEVAVIIFSNTGKLCEFSNSSMSKILGKYQKEKGSQLWDAEHQNLYNEIKRLKEENERFKSNLRHMKGEDVNSLPLEDLCLLEQALEIAIERVRTKKDHCFVEELYNSRKRLSSLEEENNRLREIAGNCRAMTMERENGYGVSNVYGGGEGVTSLHISPTFRVQPSHPNLKDTGY</sequence>
<evidence type="ECO:0000256" key="6">
    <source>
        <dbReference type="SAM" id="Coils"/>
    </source>
</evidence>
<dbReference type="Gene3D" id="3.40.1810.10">
    <property type="entry name" value="Transcription factor, MADS-box"/>
    <property type="match status" value="1"/>
</dbReference>
<keyword evidence="6" id="KW-0175">Coiled coil</keyword>
<feature type="coiled-coil region" evidence="6">
    <location>
        <begin position="75"/>
        <end position="109"/>
    </location>
</feature>
<evidence type="ECO:0000256" key="5">
    <source>
        <dbReference type="ARBA" id="ARBA00023242"/>
    </source>
</evidence>
<evidence type="ECO:0000256" key="1">
    <source>
        <dbReference type="ARBA" id="ARBA00004123"/>
    </source>
</evidence>
<dbReference type="AlphaFoldDB" id="B2ZX82"/>
<dbReference type="InterPro" id="IPR002487">
    <property type="entry name" value="TF_Kbox"/>
</dbReference>
<proteinExistence type="evidence at transcript level"/>
<dbReference type="InterPro" id="IPR002100">
    <property type="entry name" value="TF_MADSbox"/>
</dbReference>
<protein>
    <submittedName>
        <fullName evidence="9">B-class MADS-box transcription factor</fullName>
    </submittedName>
</protein>
<evidence type="ECO:0000256" key="2">
    <source>
        <dbReference type="ARBA" id="ARBA00023015"/>
    </source>
</evidence>
<dbReference type="GO" id="GO:0045944">
    <property type="term" value="P:positive regulation of transcription by RNA polymerase II"/>
    <property type="evidence" value="ECO:0007669"/>
    <property type="project" value="InterPro"/>
</dbReference>
<dbReference type="PROSITE" id="PS50066">
    <property type="entry name" value="MADS_BOX_2"/>
    <property type="match status" value="1"/>
</dbReference>
<keyword evidence="5" id="KW-0539">Nucleus</keyword>
<feature type="non-terminal residue" evidence="9">
    <location>
        <position position="1"/>
    </location>
</feature>
<dbReference type="CDD" id="cd00265">
    <property type="entry name" value="MADS_MEF2_like"/>
    <property type="match status" value="1"/>
</dbReference>
<dbReference type="SUPFAM" id="SSF55455">
    <property type="entry name" value="SRF-like"/>
    <property type="match status" value="1"/>
</dbReference>
<evidence type="ECO:0000313" key="9">
    <source>
        <dbReference type="EMBL" id="BAG48499.1"/>
    </source>
</evidence>
<reference evidence="9" key="1">
    <citation type="journal article" date="2008" name="BMC Genomics">
        <title>Characterization of expressed sequence tags from a full-length enriched cDNA library of Cryptomeria japonica male strobili.</title>
        <authorList>
            <person name="Futamura N."/>
            <person name="Totoki Y."/>
            <person name="Toyoda A."/>
            <person name="Igasaki T."/>
            <person name="Nanjo T."/>
            <person name="Seki M."/>
            <person name="Sakaki Y."/>
            <person name="Mari A."/>
            <person name="Shinozaki K."/>
            <person name="Shinohara K."/>
        </authorList>
    </citation>
    <scope>NUCLEOTIDE SEQUENCE</scope>
    <source>
        <tissue evidence="9">Male strobilus</tissue>
    </source>
</reference>
<dbReference type="GO" id="GO:0000977">
    <property type="term" value="F:RNA polymerase II transcription regulatory region sequence-specific DNA binding"/>
    <property type="evidence" value="ECO:0007669"/>
    <property type="project" value="InterPro"/>
</dbReference>
<keyword evidence="4" id="KW-0804">Transcription</keyword>
<evidence type="ECO:0000256" key="3">
    <source>
        <dbReference type="ARBA" id="ARBA00023125"/>
    </source>
</evidence>
<dbReference type="PROSITE" id="PS51297">
    <property type="entry name" value="K_BOX"/>
    <property type="match status" value="1"/>
</dbReference>
<keyword evidence="2" id="KW-0805">Transcription regulation</keyword>
<dbReference type="SMART" id="SM00432">
    <property type="entry name" value="MADS"/>
    <property type="match status" value="1"/>
</dbReference>
<dbReference type="PANTHER" id="PTHR48019">
    <property type="entry name" value="SERUM RESPONSE FACTOR HOMOLOG"/>
    <property type="match status" value="1"/>
</dbReference>
<accession>B2ZX82</accession>
<evidence type="ECO:0000259" key="8">
    <source>
        <dbReference type="PROSITE" id="PS51297"/>
    </source>
</evidence>
<dbReference type="GO" id="GO:0003700">
    <property type="term" value="F:DNA-binding transcription factor activity"/>
    <property type="evidence" value="ECO:0007669"/>
    <property type="project" value="InterPro"/>
</dbReference>
<dbReference type="Pfam" id="PF00319">
    <property type="entry name" value="SRF-TF"/>
    <property type="match status" value="1"/>
</dbReference>
<evidence type="ECO:0000256" key="4">
    <source>
        <dbReference type="ARBA" id="ARBA00023163"/>
    </source>
</evidence>
<dbReference type="InterPro" id="IPR036879">
    <property type="entry name" value="TF_MADSbox_sf"/>
</dbReference>
<dbReference type="EMBL" id="AB359032">
    <property type="protein sequence ID" value="BAG48499.1"/>
    <property type="molecule type" value="mRNA"/>
</dbReference>
<keyword evidence="3" id="KW-0238">DNA-binding</keyword>
<dbReference type="InterPro" id="IPR033896">
    <property type="entry name" value="MEF2-like_N"/>
</dbReference>
<dbReference type="Pfam" id="PF01486">
    <property type="entry name" value="K-box"/>
    <property type="match status" value="1"/>
</dbReference>
<dbReference type="InterPro" id="IPR050142">
    <property type="entry name" value="MADS-box/MEF2_TF"/>
</dbReference>
<dbReference type="PROSITE" id="PS00350">
    <property type="entry name" value="MADS_BOX_1"/>
    <property type="match status" value="1"/>
</dbReference>
<feature type="domain" description="MADS-box" evidence="7">
    <location>
        <begin position="1"/>
        <end position="61"/>
    </location>
</feature>
<dbReference type="GO" id="GO:0046983">
    <property type="term" value="F:protein dimerization activity"/>
    <property type="evidence" value="ECO:0007669"/>
    <property type="project" value="InterPro"/>
</dbReference>